<accession>A0ABR0KUN1</accession>
<feature type="compositionally biased region" description="Basic and acidic residues" evidence="1">
    <location>
        <begin position="380"/>
        <end position="401"/>
    </location>
</feature>
<feature type="compositionally biased region" description="Basic and acidic residues" evidence="1">
    <location>
        <begin position="266"/>
        <end position="304"/>
    </location>
</feature>
<feature type="compositionally biased region" description="Basic and acidic residues" evidence="1">
    <location>
        <begin position="240"/>
        <end position="254"/>
    </location>
</feature>
<evidence type="ECO:0000313" key="4">
    <source>
        <dbReference type="Proteomes" id="UP001357485"/>
    </source>
</evidence>
<keyword evidence="2" id="KW-1133">Transmembrane helix</keyword>
<feature type="compositionally biased region" description="Basic and acidic residues" evidence="1">
    <location>
        <begin position="460"/>
        <end position="479"/>
    </location>
</feature>
<feature type="compositionally biased region" description="Basic and acidic residues" evidence="1">
    <location>
        <begin position="217"/>
        <end position="230"/>
    </location>
</feature>
<keyword evidence="2" id="KW-0812">Transmembrane</keyword>
<keyword evidence="2" id="KW-0472">Membrane</keyword>
<proteinExistence type="predicted"/>
<evidence type="ECO:0000256" key="1">
    <source>
        <dbReference type="SAM" id="MobiDB-lite"/>
    </source>
</evidence>
<dbReference type="EMBL" id="JAVRRA010024813">
    <property type="protein sequence ID" value="KAK5128666.1"/>
    <property type="molecule type" value="Genomic_DNA"/>
</dbReference>
<reference evidence="3 4" key="1">
    <citation type="submission" date="2023-08" db="EMBL/GenBank/DDBJ databases">
        <title>Black Yeasts Isolated from many extreme environments.</title>
        <authorList>
            <person name="Coleine C."/>
            <person name="Stajich J.E."/>
            <person name="Selbmann L."/>
        </authorList>
    </citation>
    <scope>NUCLEOTIDE SEQUENCE [LARGE SCALE GENOMIC DNA]</scope>
    <source>
        <strain evidence="3 4">CCFEE 536</strain>
    </source>
</reference>
<protein>
    <recommendedName>
        <fullName evidence="5">Endosomal spry domain-containing protein</fullName>
    </recommendedName>
</protein>
<feature type="transmembrane region" description="Helical" evidence="2">
    <location>
        <begin position="110"/>
        <end position="132"/>
    </location>
</feature>
<sequence>MAPLPAALMSILPLRLHQTLSTSHVSDLSVSSLELDRRSFSLKNLPSQLSSLGFTARSEAATPQVFTRDVLPRSQVMVHDLGKRTAAATSSTYVPCAGCKPPTSFNNSAFFALFALIGAGMVVGSIWFFFWAKNGGFVFRQGDWDDYKSTVLRRKGSDGKTLSNATKSTKLGQGSSVAGSRVKLNPKYDDAYTDAGTDEMSLVGDNGRREHHGRRYKDRDMREYRHEKPARVGGLNRQADGSHFDYSNTDRSEVMTEISGRPLISKGKEKDAKKDKKAEKKAIADEKARRKEAEQRRKEAEKAAKQNKNKKSKGKSEAPATPEGKERSRPSRSSSPKKREPPRPAYSFADDVSSVPDSATVYSGGYTAANTHSDSYYTEYRPHGAELPRAHARRSSRDNARSHNSSRQSSPRKQPRRYPETIVSDDSYMMEAPSDTGTKTYNHHIPGISRGSPAPAGGRKGRDVMAGYRRDGGRRRDSLSDSDGETGTYRS</sequence>
<comment type="caution">
    <text evidence="3">The sequence shown here is derived from an EMBL/GenBank/DDBJ whole genome shotgun (WGS) entry which is preliminary data.</text>
</comment>
<evidence type="ECO:0008006" key="5">
    <source>
        <dbReference type="Google" id="ProtNLM"/>
    </source>
</evidence>
<keyword evidence="4" id="KW-1185">Reference proteome</keyword>
<gene>
    <name evidence="3" type="ORF">LTR16_002478</name>
</gene>
<organism evidence="3 4">
    <name type="scientific">Cryomyces antarcticus</name>
    <dbReference type="NCBI Taxonomy" id="329879"/>
    <lineage>
        <taxon>Eukaryota</taxon>
        <taxon>Fungi</taxon>
        <taxon>Dikarya</taxon>
        <taxon>Ascomycota</taxon>
        <taxon>Pezizomycotina</taxon>
        <taxon>Dothideomycetes</taxon>
        <taxon>Dothideomycetes incertae sedis</taxon>
        <taxon>Cryomyces</taxon>
    </lineage>
</organism>
<feature type="region of interest" description="Disordered" evidence="1">
    <location>
        <begin position="155"/>
        <end position="179"/>
    </location>
</feature>
<name>A0ABR0KUN1_9PEZI</name>
<feature type="compositionally biased region" description="Polar residues" evidence="1">
    <location>
        <begin position="160"/>
        <end position="178"/>
    </location>
</feature>
<evidence type="ECO:0000313" key="3">
    <source>
        <dbReference type="EMBL" id="KAK5128666.1"/>
    </source>
</evidence>
<feature type="region of interest" description="Disordered" evidence="1">
    <location>
        <begin position="195"/>
        <end position="491"/>
    </location>
</feature>
<evidence type="ECO:0000256" key="2">
    <source>
        <dbReference type="SAM" id="Phobius"/>
    </source>
</evidence>
<dbReference type="Proteomes" id="UP001357485">
    <property type="component" value="Unassembled WGS sequence"/>
</dbReference>